<name>A0ABV9JVR9_9BACI</name>
<dbReference type="RefSeq" id="WP_339183273.1">
    <property type="nucleotide sequence ID" value="NZ_JBHSFT010000008.1"/>
</dbReference>
<evidence type="ECO:0000313" key="2">
    <source>
        <dbReference type="EMBL" id="MFC4661718.1"/>
    </source>
</evidence>
<dbReference type="Proteomes" id="UP001595988">
    <property type="component" value="Unassembled WGS sequence"/>
</dbReference>
<comment type="caution">
    <text evidence="2">The sequence shown here is derived from an EMBL/GenBank/DDBJ whole genome shotgun (WGS) entry which is preliminary data.</text>
</comment>
<keyword evidence="1" id="KW-0175">Coiled coil</keyword>
<proteinExistence type="predicted"/>
<protein>
    <submittedName>
        <fullName evidence="2">Uncharacterized protein</fullName>
    </submittedName>
</protein>
<reference evidence="3" key="1">
    <citation type="journal article" date="2019" name="Int. J. Syst. Evol. Microbiol.">
        <title>The Global Catalogue of Microorganisms (GCM) 10K type strain sequencing project: providing services to taxonomists for standard genome sequencing and annotation.</title>
        <authorList>
            <consortium name="The Broad Institute Genomics Platform"/>
            <consortium name="The Broad Institute Genome Sequencing Center for Infectious Disease"/>
            <person name="Wu L."/>
            <person name="Ma J."/>
        </authorList>
    </citation>
    <scope>NUCLEOTIDE SEQUENCE [LARGE SCALE GENOMIC DNA]</scope>
    <source>
        <strain evidence="3">CCUG 37257</strain>
    </source>
</reference>
<accession>A0ABV9JVR9</accession>
<keyword evidence="3" id="KW-1185">Reference proteome</keyword>
<evidence type="ECO:0000313" key="3">
    <source>
        <dbReference type="Proteomes" id="UP001595988"/>
    </source>
</evidence>
<gene>
    <name evidence="2" type="ORF">ACFO3P_05750</name>
</gene>
<feature type="coiled-coil region" evidence="1">
    <location>
        <begin position="21"/>
        <end position="55"/>
    </location>
</feature>
<sequence length="77" mass="8692">MKQKILDAGLAVLLVSAVIAMFVMANEVKEVHAENEQLKQENADLLLDKINLEIDLENALDAYWQLNNQLERKQGAD</sequence>
<evidence type="ECO:0000256" key="1">
    <source>
        <dbReference type="SAM" id="Coils"/>
    </source>
</evidence>
<organism evidence="2 3">
    <name type="scientific">Oceanobacillus aidingensis</name>
    <dbReference type="NCBI Taxonomy" id="645964"/>
    <lineage>
        <taxon>Bacteria</taxon>
        <taxon>Bacillati</taxon>
        <taxon>Bacillota</taxon>
        <taxon>Bacilli</taxon>
        <taxon>Bacillales</taxon>
        <taxon>Bacillaceae</taxon>
        <taxon>Oceanobacillus</taxon>
    </lineage>
</organism>
<dbReference type="EMBL" id="JBHSFT010000008">
    <property type="protein sequence ID" value="MFC4661718.1"/>
    <property type="molecule type" value="Genomic_DNA"/>
</dbReference>